<dbReference type="CDD" id="cd00205">
    <property type="entry name" value="rhv_like"/>
    <property type="match status" value="1"/>
</dbReference>
<accession>J7EI22</accession>
<proteinExistence type="predicted"/>
<evidence type="ECO:0000256" key="1">
    <source>
        <dbReference type="ARBA" id="ARBA00004192"/>
    </source>
</evidence>
<dbReference type="InterPro" id="IPR004005">
    <property type="entry name" value="Calicivirus_coat"/>
</dbReference>
<dbReference type="Pfam" id="PF00915">
    <property type="entry name" value="Calici_coat"/>
    <property type="match status" value="1"/>
</dbReference>
<comment type="subcellular location">
    <subcellularLocation>
        <location evidence="1">Host cytoplasm</location>
    </subcellularLocation>
    <subcellularLocation>
        <location evidence="2">Virion</location>
    </subcellularLocation>
</comment>
<evidence type="ECO:0000256" key="3">
    <source>
        <dbReference type="ARBA" id="ARBA00022844"/>
    </source>
</evidence>
<dbReference type="InterPro" id="IPR029053">
    <property type="entry name" value="Viral_coat"/>
</dbReference>
<feature type="domain" description="Calicivirus coat protein" evidence="5">
    <location>
        <begin position="7"/>
        <end position="275"/>
    </location>
</feature>
<feature type="domain" description="Calicivirus coat protein C-terminal" evidence="6">
    <location>
        <begin position="302"/>
        <end position="523"/>
    </location>
</feature>
<protein>
    <submittedName>
        <fullName evidence="7">VP1 capsid protein</fullName>
    </submittedName>
</protein>
<dbReference type="Gene3D" id="2.60.120.20">
    <property type="match status" value="1"/>
</dbReference>
<dbReference type="GO" id="GO:0030430">
    <property type="term" value="C:host cell cytoplasm"/>
    <property type="evidence" value="ECO:0007669"/>
    <property type="project" value="UniProtKB-SubCell"/>
</dbReference>
<dbReference type="EMBL" id="FJ692501">
    <property type="protein sequence ID" value="ACV89843.1"/>
    <property type="molecule type" value="Genomic_RNA"/>
</dbReference>
<dbReference type="Gene3D" id="2.40.510.10">
    <property type="entry name" value="Positive stranded ssRNA viruses"/>
    <property type="match status" value="1"/>
</dbReference>
<dbReference type="Proteomes" id="UP000150220">
    <property type="component" value="Genome"/>
</dbReference>
<dbReference type="GO" id="GO:0044423">
    <property type="term" value="C:virion component"/>
    <property type="evidence" value="ECO:0007669"/>
    <property type="project" value="UniProtKB-KW"/>
</dbReference>
<dbReference type="Pfam" id="PF08435">
    <property type="entry name" value="Calici_coat_C"/>
    <property type="match status" value="1"/>
</dbReference>
<keyword evidence="3" id="KW-0946">Virion</keyword>
<evidence type="ECO:0000256" key="2">
    <source>
        <dbReference type="ARBA" id="ARBA00004328"/>
    </source>
</evidence>
<dbReference type="SUPFAM" id="SSF88633">
    <property type="entry name" value="Positive stranded ssRNA viruses"/>
    <property type="match status" value="1"/>
</dbReference>
<dbReference type="Gene3D" id="2.40.30.120">
    <property type="entry name" value="Positive stranded ssRNA viruses"/>
    <property type="match status" value="1"/>
</dbReference>
<evidence type="ECO:0000259" key="6">
    <source>
        <dbReference type="Pfam" id="PF08435"/>
    </source>
</evidence>
<reference evidence="7 8" key="1">
    <citation type="journal article" date="2012" name="J. Virol.">
        <title>Complete genome sequences of novel canine noroviruses in Hong Kong.</title>
        <authorList>
            <person name="Tse H."/>
            <person name="Lau S.K."/>
            <person name="Chan W.M."/>
            <person name="Choi G.K."/>
            <person name="Woo P.C."/>
            <person name="Yuen K.Y."/>
        </authorList>
    </citation>
    <scope>NUCLEOTIDE SEQUENCE [LARGE SCALE GENOMIC DNA]</scope>
    <source>
        <strain evidence="7">Dog/GVI.1/HKU_Ca035F/2007/HKG</strain>
    </source>
</reference>
<evidence type="ECO:0000313" key="8">
    <source>
        <dbReference type="Proteomes" id="UP000150220"/>
    </source>
</evidence>
<evidence type="ECO:0000313" key="7">
    <source>
        <dbReference type="EMBL" id="ACV89843.1"/>
    </source>
</evidence>
<evidence type="ECO:0000259" key="5">
    <source>
        <dbReference type="Pfam" id="PF00915"/>
    </source>
</evidence>
<name>J7EI22_NORV</name>
<dbReference type="InterPro" id="IPR013643">
    <property type="entry name" value="Calicivirus_coat_C"/>
</dbReference>
<keyword evidence="4" id="KW-1035">Host cytoplasm</keyword>
<dbReference type="InterPro" id="IPR033703">
    <property type="entry name" value="Rhv-like"/>
</dbReference>
<organism evidence="7 8">
    <name type="scientific">Norovirus dog/GVI.1/HKU_Ca035F/2007/HKG</name>
    <dbReference type="NCBI Taxonomy" id="673458"/>
    <lineage>
        <taxon>Viruses</taxon>
        <taxon>Riboviria</taxon>
        <taxon>Orthornavirae</taxon>
        <taxon>Pisuviricota</taxon>
        <taxon>Pisoniviricetes</taxon>
        <taxon>Picornavirales</taxon>
        <taxon>Caliciviridae</taxon>
        <taxon>Norovirus</taxon>
        <taxon>Norovirus norwalkense</taxon>
        <taxon>Norwalk virus</taxon>
    </lineage>
</organism>
<sequence length="528" mass="57104">MMMASSDATPPSEGATNLVPEVNTQVVPLEPVAGAAAAAPFTGQNNVIDPWIFQNFVQAPQGEFTVSPRNTPGEILLRIPLGPNLNPFLAHLSRMYNAWVGGMEAEMILAGNAFTAGKLLIVALPPGFEATQLTPAQATAFPHVIADVRTLEPIPIPLPDIRNVLFHYNGDPTPTIQIVVMLYTPLRTNGNGDDVFTVSGRLLTRPAPDFSFSFLVPPTVEQKTRPFTLPNLAVSDLSNSRFPAPVNILRADPNTTLALDYQNGRCTLDGALQGTTPTNSSFLGYLRGTVDRVNSDQVHVHLREPNGDPFQLGLPGPQGVPDYRATLDIYVDWENKNHGNPCEGTLNTGSQTEYTPGLGTLTFNKTSGDTPEQGDPVIMRLVAFRSNLTDQLPAYNGAFGQGENLAPPVSPPVPGEVFLQFGSRYTRLGERELAVQCLLPSEWITHFYSEAAPIQGEAMLLRYVQPDLGRILFEAKLYKEGFVTVAGGTNPVTFPIDGTFVAVSWVSRNFVLSPMGSGQGRRRAALAE</sequence>
<evidence type="ECO:0000256" key="4">
    <source>
        <dbReference type="ARBA" id="ARBA00023200"/>
    </source>
</evidence>